<dbReference type="InterPro" id="IPR040108">
    <property type="entry name" value="Laa1/Sip1/HEATR5"/>
</dbReference>
<organism evidence="2 3">
    <name type="scientific">Discostella pseudostelligera</name>
    <dbReference type="NCBI Taxonomy" id="259834"/>
    <lineage>
        <taxon>Eukaryota</taxon>
        <taxon>Sar</taxon>
        <taxon>Stramenopiles</taxon>
        <taxon>Ochrophyta</taxon>
        <taxon>Bacillariophyta</taxon>
        <taxon>Coscinodiscophyceae</taxon>
        <taxon>Thalassiosirophycidae</taxon>
        <taxon>Stephanodiscales</taxon>
        <taxon>Stephanodiscaceae</taxon>
        <taxon>Discostella</taxon>
    </lineage>
</organism>
<feature type="compositionally biased region" description="Polar residues" evidence="1">
    <location>
        <begin position="599"/>
        <end position="613"/>
    </location>
</feature>
<evidence type="ECO:0000313" key="3">
    <source>
        <dbReference type="Proteomes" id="UP001530293"/>
    </source>
</evidence>
<dbReference type="Pfam" id="PF20210">
    <property type="entry name" value="Laa1_Sip1_HTR5"/>
    <property type="match status" value="1"/>
</dbReference>
<accession>A0ABD3M391</accession>
<protein>
    <submittedName>
        <fullName evidence="2">Uncharacterized protein</fullName>
    </submittedName>
</protein>
<dbReference type="Proteomes" id="UP001530293">
    <property type="component" value="Unassembled WGS sequence"/>
</dbReference>
<dbReference type="EMBL" id="JALLBG020000303">
    <property type="protein sequence ID" value="KAL3756546.1"/>
    <property type="molecule type" value="Genomic_DNA"/>
</dbReference>
<evidence type="ECO:0000313" key="2">
    <source>
        <dbReference type="EMBL" id="KAL3756546.1"/>
    </source>
</evidence>
<dbReference type="PANTHER" id="PTHR21663">
    <property type="entry name" value="HYPOTHETICAL HEAT DOMAIN-CONTAINING"/>
    <property type="match status" value="1"/>
</dbReference>
<dbReference type="PANTHER" id="PTHR21663:SF0">
    <property type="entry name" value="HEAT REPEAT-CONTAINING PROTEIN 5B"/>
    <property type="match status" value="1"/>
</dbReference>
<sequence length="2464" mass="265788">MSTADDVKSDHSPPSSAEEAAALVASILSSPLLDASFAFDTTSTSTSSSASVHHPNPPQGMHSIFTVQTPVPNQALFVRLVNLRAWLRWHADALEDSNGALDEFHERPIDLHLGISFPSTERNQSKEPFTAARSILAVLMKLLEASSAIATGDMIGSNGHDDPASKVVKSIPPSPKHAKLHLPHKNTKQHKHLPPLLSTPIRNVWVECISLCLALGCSLPGKMRIDVYAFLGKMMEISSWNPRSKMAAGGVRLAALEVMGQACISNTDLAKRTAPYAWDILQCCHKGLLSGGAGEPGHRAACVKTACNLLVACRRATNNGAVGRGSESFAIPGGLEEKVAVEAIKFIKKATSDKFPEVRMGAAVFAGLAAPLLIRIVPVAGAQRGVIGKDADGSPLSWLEDVTQVAMRNIDDESAGVATAWSATLARCLCASADYGAAQSATKASNRSADVGDEAVSHADSSSLDLAAKLKAFSDARRATFTTAACSSVPSAIVYLASQFVKTGGETVSNKCGGPYSIGGRASRIGFADSLTKFLCLQAAKGDFPLVHALDLVLEMVGGSFDKQIRKKEGTAPPISNDMEFYAPASPRSPHDKRAPTPSLFSPKNTKAKSTSDSSIGRMLASNVVRKGISENVSESSQLKILRELISACRSSVSSASDDGGNSSVVATDANKGKQLNRHQLQVALIEISHLIVALGEAGASSLEDLLPVLRDSLSYADHGVRHEAAAAYASVAQSFPNEGRLFVIESLGTFGANLDAIQSLCHSSQSASPSSPVLRSRFRLPNNTNTGDSELMKHQSSLHGNALAVSMLLHEFPHVKGVVATAIVSKVFDVIGKLLSCQFNDAFIKSNPSVVCTCIRAGYCMLSGALSMGIDAIVPHHVTTVFTFWQKSSSHMMPGVSKFTASQDLLWVESMLASVVSFLKFSPQLLLAVPDALSRLTVLLEKVFPLTSKGGRFDSEYNDPVGSTRLSSARSSILEAYSWLPPGSYPMSADRIFSFATSQIQEMSGNDVLCSILDSMVSSEDKLLEAHSTERAVSPGQVGGSVALDTNISLRSSDIIHHNEREAVLHLLAWKKRSQMHTLDNILSFYLRSGDENAIPTALHEVGTWRVPQDPTGTSNVRLLDSSIHVFAATFGLQDGHTQSEALKVLESVYLTAQTEKSNRFNVGTSLLAESQGRVKPLEEDVASSNVIATILACLRALPLHESTHDTLIERGPPWMERATSLLLRLLPSPSDNIRRGAAESLSLLATLGVSEDAHTLQSTILYSLDEVMKGSGVGTNPKTQLETLGFAKAGSLLALASIQRAAKRMKRSEEERAVLRSVSREVHDVDDKTPVMIMMTRVLPSLATQNPEADSLLARTCALHAFGLLISNSISTEASLSPEQIQILWKAVESVETSFLGAWSAIVSENSGGKEREKFASSPAFNAVLLRLMTTLLPWLGDLKTLDRWVASRFSCYASIVLEYSSHHPAIIFEGSVFFERLRKYQDLLGPSSNCVVTTDSVAVTAMPFLITVLRPTCSNILADSLLDFSSCRGSIEAQRSVILCLKGICSSSKSLDQAFTFEVGKAILSFMHELCGRRKFQHFSEFRSLALSRAVVNVFDDYQMLEMETIEVIQILFNAQLVGRAETEAHFIILRWLLFARCLGSGDATFPQTEADSHSATTLSLAVLVEKAKNIARADASTVLKYSNPPRWQLKVVSSNALLVAMLKLLAIDKGTAGGSFLFNLKSAQMRCIEMLRKENAQYGFDLHTLPIFHLEELIATSCSISTATSNHSELPTLQVSGLRLLVAMVHAFGNQLDSSTNDGASVLEQYSSQIVSSVKHALNSENLAKESVPGTAFHHLFAAGCEALIAMISHDLISDPMVFRRLLQPVSLVAAEIPFAQFPGGDEDESDALLMSTSHVTDDIRSYPLFRLSKLCFLAKASMLPDLGNIKPSTVTMLANELKNDEIGKAIHYAATAIDGFLLRETRQNESSPCVSGLTYKNVADLDESVIQMMIENWPTLSAAAILSIINACKVRGNESDERKTLKKWAAKLTPVVVSGLRRALSDNCSHARRTSAILIFAIRIIIKGKEYLGDEFLCSVELGDIANTVTESVVFKSCGSTSTQSNSERLLVDDDGKILIHQSCGLIEDLCQQHHVGVDSTILTRAVVTPLVALQDNRMMVESDDAFIITSCLRSSLSLLQYHPEEGRGEFEKALVQLVLALLVRDSSGRDEDVKAECLLLLRSCCEKTTMSHGKWGQISSFTASNGMWEAWAIICSTLPPGYGIMCSIGAIKTSLGDLHSCPRHTAALVALRIALQSAGADDPSLLCYTMRSVGYEILQLFRAHALRILDGKVLDENRITVCAESIKVNLMAFQYLCSSSEGEGNFVSFISTLFEVLVESISFNGMPNHPSGNAGADEVIGRMCAQVFVHVARTSPMIFKSAMPVISPDSRAILESAVRADMSGYAAKDTKRTISLKGFVKS</sequence>
<comment type="caution">
    <text evidence="2">The sequence shown here is derived from an EMBL/GenBank/DDBJ whole genome shotgun (WGS) entry which is preliminary data.</text>
</comment>
<feature type="region of interest" description="Disordered" evidence="1">
    <location>
        <begin position="44"/>
        <end position="63"/>
    </location>
</feature>
<keyword evidence="3" id="KW-1185">Reference proteome</keyword>
<name>A0ABD3M391_9STRA</name>
<dbReference type="InterPro" id="IPR046837">
    <property type="entry name" value="Laa1/Sip1/HEATR5-like_HEAT"/>
</dbReference>
<dbReference type="SUPFAM" id="SSF48371">
    <property type="entry name" value="ARM repeat"/>
    <property type="match status" value="1"/>
</dbReference>
<evidence type="ECO:0000256" key="1">
    <source>
        <dbReference type="SAM" id="MobiDB-lite"/>
    </source>
</evidence>
<reference evidence="2 3" key="1">
    <citation type="submission" date="2024-10" db="EMBL/GenBank/DDBJ databases">
        <title>Updated reference genomes for cyclostephanoid diatoms.</title>
        <authorList>
            <person name="Roberts W.R."/>
            <person name="Alverson A.J."/>
        </authorList>
    </citation>
    <scope>NUCLEOTIDE SEQUENCE [LARGE SCALE GENOMIC DNA]</scope>
    <source>
        <strain evidence="2 3">AJA232-27</strain>
    </source>
</reference>
<gene>
    <name evidence="2" type="ORF">ACHAWU_009940</name>
</gene>
<dbReference type="InterPro" id="IPR016024">
    <property type="entry name" value="ARM-type_fold"/>
</dbReference>
<proteinExistence type="predicted"/>
<feature type="region of interest" description="Disordered" evidence="1">
    <location>
        <begin position="568"/>
        <end position="613"/>
    </location>
</feature>